<keyword evidence="3" id="KW-0677">Repeat</keyword>
<evidence type="ECO:0000256" key="3">
    <source>
        <dbReference type="ARBA" id="ARBA00022737"/>
    </source>
</evidence>
<organism evidence="6 7">
    <name type="scientific">Lacticaseibacillus nasuensis JCM 17158</name>
    <dbReference type="NCBI Taxonomy" id="1291734"/>
    <lineage>
        <taxon>Bacteria</taxon>
        <taxon>Bacillati</taxon>
        <taxon>Bacillota</taxon>
        <taxon>Bacilli</taxon>
        <taxon>Lactobacillales</taxon>
        <taxon>Lactobacillaceae</taxon>
        <taxon>Lacticaseibacillus</taxon>
    </lineage>
</organism>
<dbReference type="CDD" id="cd03357">
    <property type="entry name" value="LbH_MAT_GAT"/>
    <property type="match status" value="1"/>
</dbReference>
<dbReference type="PROSITE" id="PS00101">
    <property type="entry name" value="HEXAPEP_TRANSFERASES"/>
    <property type="match status" value="1"/>
</dbReference>
<proteinExistence type="inferred from homology"/>
<comment type="similarity">
    <text evidence="1 5">Belongs to the transferase hexapeptide repeat family.</text>
</comment>
<reference evidence="6 7" key="1">
    <citation type="journal article" date="2015" name="Genome Announc.">
        <title>Expanding the biotechnology potential of lactobacilli through comparative genomics of 213 strains and associated genera.</title>
        <authorList>
            <person name="Sun Z."/>
            <person name="Harris H.M."/>
            <person name="McCann A."/>
            <person name="Guo C."/>
            <person name="Argimon S."/>
            <person name="Zhang W."/>
            <person name="Yang X."/>
            <person name="Jeffery I.B."/>
            <person name="Cooney J.C."/>
            <person name="Kagawa T.F."/>
            <person name="Liu W."/>
            <person name="Song Y."/>
            <person name="Salvetti E."/>
            <person name="Wrobel A."/>
            <person name="Rasinkangas P."/>
            <person name="Parkhill J."/>
            <person name="Rea M.C."/>
            <person name="O'Sullivan O."/>
            <person name="Ritari J."/>
            <person name="Douillard F.P."/>
            <person name="Paul Ross R."/>
            <person name="Yang R."/>
            <person name="Briner A.E."/>
            <person name="Felis G.E."/>
            <person name="de Vos W.M."/>
            <person name="Barrangou R."/>
            <person name="Klaenhammer T.R."/>
            <person name="Caufield P.W."/>
            <person name="Cui Y."/>
            <person name="Zhang H."/>
            <person name="O'Toole P.W."/>
        </authorList>
    </citation>
    <scope>NUCLEOTIDE SEQUENCE [LARGE SCALE GENOMIC DNA]</scope>
    <source>
        <strain evidence="6 7">JCM 17158</strain>
    </source>
</reference>
<dbReference type="EMBL" id="AZDJ01000001">
    <property type="protein sequence ID" value="KRK74124.1"/>
    <property type="molecule type" value="Genomic_DNA"/>
</dbReference>
<gene>
    <name evidence="6" type="ORF">FD02_GL000717</name>
</gene>
<protein>
    <recommendedName>
        <fullName evidence="5">Acetyltransferase</fullName>
        <ecNumber evidence="5">2.3.1.-</ecNumber>
    </recommendedName>
</protein>
<dbReference type="Proteomes" id="UP000051804">
    <property type="component" value="Unassembled WGS sequence"/>
</dbReference>
<evidence type="ECO:0000256" key="1">
    <source>
        <dbReference type="ARBA" id="ARBA00007274"/>
    </source>
</evidence>
<dbReference type="InterPro" id="IPR011004">
    <property type="entry name" value="Trimer_LpxA-like_sf"/>
</dbReference>
<dbReference type="Gene3D" id="2.160.10.10">
    <property type="entry name" value="Hexapeptide repeat proteins"/>
    <property type="match status" value="1"/>
</dbReference>
<accession>A0A0R1JSQ2</accession>
<evidence type="ECO:0000256" key="2">
    <source>
        <dbReference type="ARBA" id="ARBA00022679"/>
    </source>
</evidence>
<dbReference type="InterPro" id="IPR001451">
    <property type="entry name" value="Hexapep"/>
</dbReference>
<dbReference type="GO" id="GO:0008870">
    <property type="term" value="F:galactoside O-acetyltransferase activity"/>
    <property type="evidence" value="ECO:0007669"/>
    <property type="project" value="TreeGrafter"/>
</dbReference>
<sequence length="219" mass="24240">MSKDPEYDRMLAGELYITDRIQQANREWPGKRLVQRINQLPADDLAGIIALEQKLFAGTHPDLYVQPPFEVDYGKHIKIGNHFYCNANAMFLDTNWITIGDNVKIGPRVNLLTAGHPIDAATRVSLLEFAKPIVIGNNTWLGGNVTVLPGVTIGNNVVIGAGAVVTHDIPDNVVAVGNPARVLREIGEADRARWQQEAEEYWAWREDSATPATTDNPHQ</sequence>
<dbReference type="InterPro" id="IPR039369">
    <property type="entry name" value="LacA-like"/>
</dbReference>
<dbReference type="SUPFAM" id="SSF51161">
    <property type="entry name" value="Trimeric LpxA-like enzymes"/>
    <property type="match status" value="1"/>
</dbReference>
<dbReference type="PANTHER" id="PTHR43017">
    <property type="entry name" value="GALACTOSIDE O-ACETYLTRANSFERASE"/>
    <property type="match status" value="1"/>
</dbReference>
<evidence type="ECO:0000313" key="6">
    <source>
        <dbReference type="EMBL" id="KRK74124.1"/>
    </source>
</evidence>
<dbReference type="PATRIC" id="fig|1291734.4.peg.744"/>
<dbReference type="EC" id="2.3.1.-" evidence="5"/>
<keyword evidence="7" id="KW-1185">Reference proteome</keyword>
<evidence type="ECO:0000256" key="5">
    <source>
        <dbReference type="RuleBase" id="RU367021"/>
    </source>
</evidence>
<dbReference type="AlphaFoldDB" id="A0A0R1JSQ2"/>
<dbReference type="PANTHER" id="PTHR43017:SF1">
    <property type="entry name" value="ACETYLTRANSFERASE YJL218W-RELATED"/>
    <property type="match status" value="1"/>
</dbReference>
<name>A0A0R1JSQ2_9LACO</name>
<keyword evidence="4 5" id="KW-0012">Acyltransferase</keyword>
<dbReference type="InterPro" id="IPR018357">
    <property type="entry name" value="Hexapep_transf_CS"/>
</dbReference>
<dbReference type="Pfam" id="PF00132">
    <property type="entry name" value="Hexapep"/>
    <property type="match status" value="1"/>
</dbReference>
<comment type="caution">
    <text evidence="6">The sequence shown here is derived from an EMBL/GenBank/DDBJ whole genome shotgun (WGS) entry which is preliminary data.</text>
</comment>
<dbReference type="STRING" id="1291734.FD02_GL000717"/>
<dbReference type="FunFam" id="2.160.10.10:FF:000025">
    <property type="entry name" value="Hexapeptide-repeat containing-acetyltransferase"/>
    <property type="match status" value="1"/>
</dbReference>
<evidence type="ECO:0000256" key="4">
    <source>
        <dbReference type="ARBA" id="ARBA00023315"/>
    </source>
</evidence>
<evidence type="ECO:0000313" key="7">
    <source>
        <dbReference type="Proteomes" id="UP000051804"/>
    </source>
</evidence>
<keyword evidence="2 5" id="KW-0808">Transferase</keyword>